<reference evidence="1 2" key="1">
    <citation type="journal article" date="2021" name="Nat. Commun.">
        <title>Genetic determinants of endophytism in the Arabidopsis root mycobiome.</title>
        <authorList>
            <person name="Mesny F."/>
            <person name="Miyauchi S."/>
            <person name="Thiergart T."/>
            <person name="Pickel B."/>
            <person name="Atanasova L."/>
            <person name="Karlsson M."/>
            <person name="Huettel B."/>
            <person name="Barry K.W."/>
            <person name="Haridas S."/>
            <person name="Chen C."/>
            <person name="Bauer D."/>
            <person name="Andreopoulos W."/>
            <person name="Pangilinan J."/>
            <person name="LaButti K."/>
            <person name="Riley R."/>
            <person name="Lipzen A."/>
            <person name="Clum A."/>
            <person name="Drula E."/>
            <person name="Henrissat B."/>
            <person name="Kohler A."/>
            <person name="Grigoriev I.V."/>
            <person name="Martin F.M."/>
            <person name="Hacquard S."/>
        </authorList>
    </citation>
    <scope>NUCLEOTIDE SEQUENCE [LARGE SCALE GENOMIC DNA]</scope>
    <source>
        <strain evidence="1 2">MPI-CAGE-CH-0241</strain>
    </source>
</reference>
<evidence type="ECO:0000313" key="2">
    <source>
        <dbReference type="Proteomes" id="UP000777438"/>
    </source>
</evidence>
<evidence type="ECO:0000313" key="1">
    <source>
        <dbReference type="EMBL" id="KAH6895582.1"/>
    </source>
</evidence>
<organism evidence="1 2">
    <name type="scientific">Thelonectria olida</name>
    <dbReference type="NCBI Taxonomy" id="1576542"/>
    <lineage>
        <taxon>Eukaryota</taxon>
        <taxon>Fungi</taxon>
        <taxon>Dikarya</taxon>
        <taxon>Ascomycota</taxon>
        <taxon>Pezizomycotina</taxon>
        <taxon>Sordariomycetes</taxon>
        <taxon>Hypocreomycetidae</taxon>
        <taxon>Hypocreales</taxon>
        <taxon>Nectriaceae</taxon>
        <taxon>Thelonectria</taxon>
    </lineage>
</organism>
<name>A0A9P9AQW0_9HYPO</name>
<accession>A0A9P9AQW0</accession>
<protein>
    <submittedName>
        <fullName evidence="1">Uncharacterized protein</fullName>
    </submittedName>
</protein>
<comment type="caution">
    <text evidence="1">The sequence shown here is derived from an EMBL/GenBank/DDBJ whole genome shotgun (WGS) entry which is preliminary data.</text>
</comment>
<sequence length="116" mass="12592">MCAMKRPNATVNWGYPRVRRVSHALVLWVSWTSLSPPNVSALYIHFPFQSEHVVTNPPPCPPAISLSAKANDGQSLQTGDPVPFLIGPTSAVRVALPISGALRKLTKSPHLQSDEN</sequence>
<keyword evidence="2" id="KW-1185">Reference proteome</keyword>
<dbReference type="EMBL" id="JAGPYM010000004">
    <property type="protein sequence ID" value="KAH6895582.1"/>
    <property type="molecule type" value="Genomic_DNA"/>
</dbReference>
<dbReference type="AlphaFoldDB" id="A0A9P9AQW0"/>
<proteinExistence type="predicted"/>
<dbReference type="Proteomes" id="UP000777438">
    <property type="component" value="Unassembled WGS sequence"/>
</dbReference>
<gene>
    <name evidence="1" type="ORF">B0T10DRAFT_221144</name>
</gene>